<feature type="transmembrane region" description="Helical" evidence="7">
    <location>
        <begin position="215"/>
        <end position="236"/>
    </location>
</feature>
<comment type="subcellular location">
    <subcellularLocation>
        <location evidence="1">Membrane</location>
        <topology evidence="1">Multi-pass membrane protein</topology>
    </subcellularLocation>
</comment>
<keyword evidence="7" id="KW-1133">Transmembrane helix</keyword>
<accession>A0A2V3J349</accession>
<keyword evidence="3" id="KW-0677">Repeat</keyword>
<keyword evidence="9" id="KW-1185">Reference proteome</keyword>
<protein>
    <submittedName>
        <fullName evidence="8">Uncharacterized protein</fullName>
    </submittedName>
</protein>
<feature type="transmembrane region" description="Helical" evidence="7">
    <location>
        <begin position="177"/>
        <end position="195"/>
    </location>
</feature>
<dbReference type="EMBL" id="NBIV01000011">
    <property type="protein sequence ID" value="PXF48871.1"/>
    <property type="molecule type" value="Genomic_DNA"/>
</dbReference>
<dbReference type="InterPro" id="IPR023395">
    <property type="entry name" value="MCP_dom_sf"/>
</dbReference>
<dbReference type="OrthoDB" id="5329at2759"/>
<keyword evidence="2 5" id="KW-0812">Transmembrane</keyword>
<evidence type="ECO:0000313" key="8">
    <source>
        <dbReference type="EMBL" id="PXF48871.1"/>
    </source>
</evidence>
<comment type="similarity">
    <text evidence="6">Belongs to the mitochondrial carrier (TC 2.A.29) family.</text>
</comment>
<dbReference type="GO" id="GO:0016020">
    <property type="term" value="C:membrane"/>
    <property type="evidence" value="ECO:0007669"/>
    <property type="project" value="UniProtKB-SubCell"/>
</dbReference>
<dbReference type="Gene3D" id="1.50.40.10">
    <property type="entry name" value="Mitochondrial carrier domain"/>
    <property type="match status" value="2"/>
</dbReference>
<evidence type="ECO:0000256" key="5">
    <source>
        <dbReference type="PROSITE-ProRule" id="PRU00282"/>
    </source>
</evidence>
<evidence type="ECO:0000256" key="3">
    <source>
        <dbReference type="ARBA" id="ARBA00022737"/>
    </source>
</evidence>
<dbReference type="SUPFAM" id="SSF103506">
    <property type="entry name" value="Mitochondrial carrier"/>
    <property type="match status" value="1"/>
</dbReference>
<keyword evidence="4 5" id="KW-0472">Membrane</keyword>
<dbReference type="Pfam" id="PF00153">
    <property type="entry name" value="Mito_carr"/>
    <property type="match status" value="1"/>
</dbReference>
<evidence type="ECO:0000256" key="2">
    <source>
        <dbReference type="ARBA" id="ARBA00022692"/>
    </source>
</evidence>
<evidence type="ECO:0000256" key="4">
    <source>
        <dbReference type="ARBA" id="ARBA00023136"/>
    </source>
</evidence>
<reference evidence="8 9" key="1">
    <citation type="journal article" date="2018" name="Mol. Biol. Evol.">
        <title>Analysis of the draft genome of the red seaweed Gracilariopsis chorda provides insights into genome size evolution in Rhodophyta.</title>
        <authorList>
            <person name="Lee J."/>
            <person name="Yang E.C."/>
            <person name="Graf L."/>
            <person name="Yang J.H."/>
            <person name="Qiu H."/>
            <person name="Zel Zion U."/>
            <person name="Chan C.X."/>
            <person name="Stephens T.G."/>
            <person name="Weber A.P.M."/>
            <person name="Boo G.H."/>
            <person name="Boo S.M."/>
            <person name="Kim K.M."/>
            <person name="Shin Y."/>
            <person name="Jung M."/>
            <person name="Lee S.J."/>
            <person name="Yim H.S."/>
            <person name="Lee J.H."/>
            <person name="Bhattacharya D."/>
            <person name="Yoon H.S."/>
        </authorList>
    </citation>
    <scope>NUCLEOTIDE SEQUENCE [LARGE SCALE GENOMIC DNA]</scope>
    <source>
        <strain evidence="8 9">SKKU-2015</strain>
        <tissue evidence="8">Whole body</tissue>
    </source>
</reference>
<comment type="caution">
    <text evidence="8">The sequence shown here is derived from an EMBL/GenBank/DDBJ whole genome shotgun (WGS) entry which is preliminary data.</text>
</comment>
<dbReference type="Proteomes" id="UP000247409">
    <property type="component" value="Unassembled WGS sequence"/>
</dbReference>
<feature type="transmembrane region" description="Helical" evidence="7">
    <location>
        <begin position="136"/>
        <end position="157"/>
    </location>
</feature>
<evidence type="ECO:0000313" key="9">
    <source>
        <dbReference type="Proteomes" id="UP000247409"/>
    </source>
</evidence>
<gene>
    <name evidence="8" type="ORF">BWQ96_01427</name>
</gene>
<proteinExistence type="inferred from homology"/>
<evidence type="ECO:0000256" key="7">
    <source>
        <dbReference type="SAM" id="Phobius"/>
    </source>
</evidence>
<feature type="repeat" description="Solcar" evidence="5">
    <location>
        <begin position="33"/>
        <end position="118"/>
    </location>
</feature>
<dbReference type="PROSITE" id="PS50920">
    <property type="entry name" value="SOLCAR"/>
    <property type="match status" value="2"/>
</dbReference>
<evidence type="ECO:0000256" key="1">
    <source>
        <dbReference type="ARBA" id="ARBA00004141"/>
    </source>
</evidence>
<name>A0A2V3J349_9FLOR</name>
<feature type="repeat" description="Solcar" evidence="5">
    <location>
        <begin position="216"/>
        <end position="302"/>
    </location>
</feature>
<dbReference type="AlphaFoldDB" id="A0A2V3J349"/>
<dbReference type="InterPro" id="IPR018108">
    <property type="entry name" value="MCP_transmembrane"/>
</dbReference>
<sequence length="352" mass="38360">MSLSTVYTRCQPPVCRRPRHTAAEPIRPDLDWTQITNSTFAAAVATFLSQIPSAPLDLASKLVQSQVRGAPKSLPSALVQLSRHHKFADFARLVAMGCVKRVPTKALTVAFFEIGTQILSNRTTNHEISSLQHLQIATFSGALAVAATFPLHSLYYASRKGVSSAHILRAFARSRNVMFSGAVPALASTASAVFVDYSIYKRLRTRIDQGFGLGLPSPVSIVAAATAANLVGGVFAEPFKAVSRRVAVESVKTVSCGSVAATTREMLQNGVGEFWRGYQQRVVRYAVSAVVSKTTVRQIRRLEDAKPPVLDRSKMVVAEKWGSQTPIYPVLACSYLTHQPVRWNKHRLSVIA</sequence>
<keyword evidence="6" id="KW-0813">Transport</keyword>
<dbReference type="PANTHER" id="PTHR24089">
    <property type="entry name" value="SOLUTE CARRIER FAMILY 25"/>
    <property type="match status" value="1"/>
</dbReference>
<organism evidence="8 9">
    <name type="scientific">Gracilariopsis chorda</name>
    <dbReference type="NCBI Taxonomy" id="448386"/>
    <lineage>
        <taxon>Eukaryota</taxon>
        <taxon>Rhodophyta</taxon>
        <taxon>Florideophyceae</taxon>
        <taxon>Rhodymeniophycidae</taxon>
        <taxon>Gracilariales</taxon>
        <taxon>Gracilariaceae</taxon>
        <taxon>Gracilariopsis</taxon>
    </lineage>
</organism>
<evidence type="ECO:0000256" key="6">
    <source>
        <dbReference type="RuleBase" id="RU000488"/>
    </source>
</evidence>